<organism evidence="4">
    <name type="scientific">Glycine soja</name>
    <name type="common">Wild soybean</name>
    <dbReference type="NCBI Taxonomy" id="3848"/>
    <lineage>
        <taxon>Eukaryota</taxon>
        <taxon>Viridiplantae</taxon>
        <taxon>Streptophyta</taxon>
        <taxon>Embryophyta</taxon>
        <taxon>Tracheophyta</taxon>
        <taxon>Spermatophyta</taxon>
        <taxon>Magnoliopsida</taxon>
        <taxon>eudicotyledons</taxon>
        <taxon>Gunneridae</taxon>
        <taxon>Pentapetalae</taxon>
        <taxon>rosids</taxon>
        <taxon>fabids</taxon>
        <taxon>Fabales</taxon>
        <taxon>Fabaceae</taxon>
        <taxon>Papilionoideae</taxon>
        <taxon>50 kb inversion clade</taxon>
        <taxon>NPAAA clade</taxon>
        <taxon>indigoferoid/millettioid clade</taxon>
        <taxon>Phaseoleae</taxon>
        <taxon>Glycine</taxon>
        <taxon>Glycine subgen. Soja</taxon>
    </lineage>
</organism>
<dbReference type="InterPro" id="IPR036047">
    <property type="entry name" value="F-box-like_dom_sf"/>
</dbReference>
<sequence>MNNRNTKKAKLIIKEEEDETRGGSVYLDDNVLSEVLRHVDARSLAMAGCVSKQWQKMARDERLWELICTKQWVNTGCAEQQLRVGVREQAVAQDGAGRETLGTDLHKAVGKHWLRGATAKIRGPRARWLPSPPRALPLASLQAPRASQTSLGQGRGPPLPLPPLYSLLREDE</sequence>
<gene>
    <name evidence="4" type="ORF">glysoja_042463</name>
</gene>
<keyword evidence="1" id="KW-0833">Ubl conjugation pathway</keyword>
<evidence type="ECO:0000313" key="4">
    <source>
        <dbReference type="EMBL" id="KHN21400.1"/>
    </source>
</evidence>
<dbReference type="InterPro" id="IPR001810">
    <property type="entry name" value="F-box_dom"/>
</dbReference>
<comment type="subunit">
    <text evidence="1">Component of the SCF-type E3 ligase complex.</text>
</comment>
<comment type="function">
    <text evidence="1">Acts as a component of a SCF E3 ubiquitin ligase complexes.</text>
</comment>
<dbReference type="GO" id="GO:0005737">
    <property type="term" value="C:cytoplasm"/>
    <property type="evidence" value="ECO:0007669"/>
    <property type="project" value="TreeGrafter"/>
</dbReference>
<dbReference type="Gene3D" id="1.20.1280.50">
    <property type="match status" value="1"/>
</dbReference>
<proteinExistence type="predicted"/>
<dbReference type="SUPFAM" id="SSF81383">
    <property type="entry name" value="F-box domain"/>
    <property type="match status" value="1"/>
</dbReference>
<dbReference type="GO" id="GO:0016567">
    <property type="term" value="P:protein ubiquitination"/>
    <property type="evidence" value="ECO:0007669"/>
    <property type="project" value="UniProtKB-UniRule"/>
</dbReference>
<evidence type="ECO:0000256" key="1">
    <source>
        <dbReference type="RuleBase" id="RU369085"/>
    </source>
</evidence>
<dbReference type="PANTHER" id="PTHR12874:SF23">
    <property type="entry name" value="F-BOX PROTEIN GID2"/>
    <property type="match status" value="1"/>
</dbReference>
<name>A0A0B2QJ69_GLYSO</name>
<dbReference type="GO" id="GO:0019005">
    <property type="term" value="C:SCF ubiquitin ligase complex"/>
    <property type="evidence" value="ECO:0007669"/>
    <property type="project" value="UniProtKB-UniRule"/>
</dbReference>
<evidence type="ECO:0000259" key="3">
    <source>
        <dbReference type="Pfam" id="PF12937"/>
    </source>
</evidence>
<dbReference type="EMBL" id="KN657865">
    <property type="protein sequence ID" value="KHN21400.1"/>
    <property type="molecule type" value="Genomic_DNA"/>
</dbReference>
<dbReference type="GO" id="GO:0009740">
    <property type="term" value="P:gibberellic acid mediated signaling pathway"/>
    <property type="evidence" value="ECO:0007669"/>
    <property type="project" value="TreeGrafter"/>
</dbReference>
<feature type="region of interest" description="Disordered" evidence="2">
    <location>
        <begin position="140"/>
        <end position="172"/>
    </location>
</feature>
<protein>
    <recommendedName>
        <fullName evidence="1">F-box protein</fullName>
    </recommendedName>
</protein>
<comment type="pathway">
    <text evidence="1">Protein modification; protein ubiquitination.</text>
</comment>
<dbReference type="GO" id="GO:0005634">
    <property type="term" value="C:nucleus"/>
    <property type="evidence" value="ECO:0007669"/>
    <property type="project" value="UniProtKB-SubCell"/>
</dbReference>
<accession>A0A0B2QJ69</accession>
<dbReference type="Pfam" id="PF12937">
    <property type="entry name" value="F-box-like"/>
    <property type="match status" value="1"/>
</dbReference>
<dbReference type="Proteomes" id="UP000053555">
    <property type="component" value="Unassembled WGS sequence"/>
</dbReference>
<dbReference type="AlphaFoldDB" id="A0A0B2QJ69"/>
<feature type="domain" description="F-box" evidence="3">
    <location>
        <begin position="30"/>
        <end position="69"/>
    </location>
</feature>
<dbReference type="CDD" id="cd22151">
    <property type="entry name" value="F-box_AtGID2-like"/>
    <property type="match status" value="1"/>
</dbReference>
<dbReference type="PANTHER" id="PTHR12874">
    <property type="entry name" value="F-BOX ONLY PROTEIN 48-RELATED"/>
    <property type="match status" value="1"/>
</dbReference>
<evidence type="ECO:0000256" key="2">
    <source>
        <dbReference type="SAM" id="MobiDB-lite"/>
    </source>
</evidence>
<comment type="subcellular location">
    <subcellularLocation>
        <location evidence="1">Nucleus</location>
    </subcellularLocation>
</comment>
<reference evidence="4" key="1">
    <citation type="submission" date="2014-07" db="EMBL/GenBank/DDBJ databases">
        <title>Identification of a novel salt tolerance gene in wild soybean by whole-genome sequencing.</title>
        <authorList>
            <person name="Lam H.-M."/>
            <person name="Qi X."/>
            <person name="Li M.-W."/>
            <person name="Liu X."/>
            <person name="Xie M."/>
            <person name="Ni M."/>
            <person name="Xu X."/>
        </authorList>
    </citation>
    <scope>NUCLEOTIDE SEQUENCE [LARGE SCALE GENOMIC DNA]</scope>
    <source>
        <tissue evidence="4">Root</tissue>
    </source>
</reference>
<dbReference type="GO" id="GO:0031146">
    <property type="term" value="P:SCF-dependent proteasomal ubiquitin-dependent protein catabolic process"/>
    <property type="evidence" value="ECO:0007669"/>
    <property type="project" value="UniProtKB-UniRule"/>
</dbReference>
<keyword evidence="1" id="KW-0539">Nucleus</keyword>